<dbReference type="RefSeq" id="WP_008615864.1">
    <property type="nucleotide sequence ID" value="NZ_JH651380.1"/>
</dbReference>
<dbReference type="eggNOG" id="ENOG50310GM">
    <property type="taxonomic scope" value="Bacteria"/>
</dbReference>
<gene>
    <name evidence="1" type="ORF">JoomaDRAFT_0110</name>
</gene>
<accession>I3C0M7</accession>
<name>I3C0M7_9FLAO</name>
<reference evidence="1 2" key="1">
    <citation type="submission" date="2012-02" db="EMBL/GenBank/DDBJ databases">
        <title>Improved High-Quality Draft genome of Joostella marina DSM 19592.</title>
        <authorList>
            <consortium name="US DOE Joint Genome Institute (JGI-PGF)"/>
            <person name="Lucas S."/>
            <person name="Copeland A."/>
            <person name="Lapidus A."/>
            <person name="Bruce D."/>
            <person name="Goodwin L."/>
            <person name="Pitluck S."/>
            <person name="Peters L."/>
            <person name="Chertkov O."/>
            <person name="Ovchinnikova G."/>
            <person name="Kyrpides N."/>
            <person name="Mavromatis K."/>
            <person name="Detter J.C."/>
            <person name="Han C."/>
            <person name="Land M."/>
            <person name="Hauser L."/>
            <person name="Markowitz V."/>
            <person name="Cheng J.-F."/>
            <person name="Hugenholtz P."/>
            <person name="Woyke T."/>
            <person name="Wu D."/>
            <person name="Tindall B."/>
            <person name="Brambilla E."/>
            <person name="Klenk H.-P."/>
            <person name="Eisen J.A."/>
        </authorList>
    </citation>
    <scope>NUCLEOTIDE SEQUENCE [LARGE SCALE GENOMIC DNA]</scope>
    <source>
        <strain evidence="1 2">DSM 19592</strain>
    </source>
</reference>
<dbReference type="AlphaFoldDB" id="I3C0M7"/>
<organism evidence="1 2">
    <name type="scientific">Galbibacter orientalis DSM 19592</name>
    <dbReference type="NCBI Taxonomy" id="926559"/>
    <lineage>
        <taxon>Bacteria</taxon>
        <taxon>Pseudomonadati</taxon>
        <taxon>Bacteroidota</taxon>
        <taxon>Flavobacteriia</taxon>
        <taxon>Flavobacteriales</taxon>
        <taxon>Flavobacteriaceae</taxon>
        <taxon>Galbibacter</taxon>
    </lineage>
</organism>
<dbReference type="OrthoDB" id="1466422at2"/>
<evidence type="ECO:0000313" key="1">
    <source>
        <dbReference type="EMBL" id="EIJ37170.1"/>
    </source>
</evidence>
<keyword evidence="2" id="KW-1185">Reference proteome</keyword>
<dbReference type="EMBL" id="JH651380">
    <property type="protein sequence ID" value="EIJ37170.1"/>
    <property type="molecule type" value="Genomic_DNA"/>
</dbReference>
<protein>
    <submittedName>
        <fullName evidence="1">Uncharacterized protein</fullName>
    </submittedName>
</protein>
<sequence>MKTVIQIALWLLSIFFVYQIYVSVMEPIRFDKVKKERYSAVIGKLKDIRDAQEAYRTVTGKFAKDFPSLIKFIDTAQFTLTQQRDSSYMEYDKVYRIDMEREVKVIDTLGFVPVKDSLFGGTDSYKNLASVPYAQNNEKYTMAAKTINTNGFVAPVFEVKVDKSVLLYDQPKDLVAKEKAAISVEEVNGPEIKVGSLSEVSTSANWPPYYDTKQDN</sequence>
<dbReference type="HOGENOM" id="CLU_084175_0_0_10"/>
<dbReference type="STRING" id="926559.JoomaDRAFT_0110"/>
<dbReference type="Proteomes" id="UP000004690">
    <property type="component" value="Unassembled WGS sequence"/>
</dbReference>
<proteinExistence type="predicted"/>
<evidence type="ECO:0000313" key="2">
    <source>
        <dbReference type="Proteomes" id="UP000004690"/>
    </source>
</evidence>